<evidence type="ECO:0008006" key="4">
    <source>
        <dbReference type="Google" id="ProtNLM"/>
    </source>
</evidence>
<dbReference type="Proteomes" id="UP000632849">
    <property type="component" value="Unassembled WGS sequence"/>
</dbReference>
<feature type="region of interest" description="Disordered" evidence="1">
    <location>
        <begin position="1"/>
        <end position="24"/>
    </location>
</feature>
<gene>
    <name evidence="2" type="ORF">GCM10017667_00220</name>
</gene>
<feature type="region of interest" description="Disordered" evidence="1">
    <location>
        <begin position="484"/>
        <end position="515"/>
    </location>
</feature>
<dbReference type="EMBL" id="BNBE01000001">
    <property type="protein sequence ID" value="GHF76945.1"/>
    <property type="molecule type" value="Genomic_DNA"/>
</dbReference>
<dbReference type="AlphaFoldDB" id="A0A919EH05"/>
<protein>
    <recommendedName>
        <fullName evidence="4">FtsK domain-containing protein</fullName>
    </recommendedName>
</protein>
<dbReference type="InterPro" id="IPR027417">
    <property type="entry name" value="P-loop_NTPase"/>
</dbReference>
<organism evidence="2 3">
    <name type="scientific">Streptomyces filamentosus</name>
    <name type="common">Streptomyces roseosporus</name>
    <dbReference type="NCBI Taxonomy" id="67294"/>
    <lineage>
        <taxon>Bacteria</taxon>
        <taxon>Bacillati</taxon>
        <taxon>Actinomycetota</taxon>
        <taxon>Actinomycetes</taxon>
        <taxon>Kitasatosporales</taxon>
        <taxon>Streptomycetaceae</taxon>
        <taxon>Streptomyces</taxon>
    </lineage>
</organism>
<name>A0A919EH05_STRFL</name>
<proteinExistence type="predicted"/>
<dbReference type="Gene3D" id="3.40.50.300">
    <property type="entry name" value="P-loop containing nucleotide triphosphate hydrolases"/>
    <property type="match status" value="1"/>
</dbReference>
<evidence type="ECO:0000313" key="2">
    <source>
        <dbReference type="EMBL" id="GHF76945.1"/>
    </source>
</evidence>
<reference evidence="2" key="1">
    <citation type="journal article" date="2014" name="Int. J. Syst. Evol. Microbiol.">
        <title>Complete genome sequence of Corynebacterium casei LMG S-19264T (=DSM 44701T), isolated from a smear-ripened cheese.</title>
        <authorList>
            <consortium name="US DOE Joint Genome Institute (JGI-PGF)"/>
            <person name="Walter F."/>
            <person name="Albersmeier A."/>
            <person name="Kalinowski J."/>
            <person name="Ruckert C."/>
        </authorList>
    </citation>
    <scope>NUCLEOTIDE SEQUENCE</scope>
    <source>
        <strain evidence="2">JCM 4122</strain>
    </source>
</reference>
<evidence type="ECO:0000256" key="1">
    <source>
        <dbReference type="SAM" id="MobiDB-lite"/>
    </source>
</evidence>
<accession>A0A919EH05</accession>
<sequence>MSETQPDPTFVPLDGPPATASGGENNLVDALITAGIIAESQRGDTRVVGDIHRDGPGWAATVELPRGMAAVTAIDKAGLLASSLRVKRQRIEMKADASAEGHEGRFTLWVADSDNPYAGPKVYSELAQAQRWDFWQYGVPLGLDGRGRRVDLHLLWSSLLIGGLQDYGKSYLARLVAAAAVLDPTVRIVLISGKVSPDWLPLEEVAHKYVIGADPRTVRKVLDVLDETITDMQGVGSELTRLYREDPASCPEGKLTKELTRRPGLGPTLVIVEELQELLDAAALMKVKTSEDEDGEGARTRSAKDVMVESMARFVRVARFAGGMGMFITQRPDSNSVPTALREVCVKRASFRVKGDRSAKMVLGDDAVMNGAAPHLLTEDSKGIFVLDQGAEEGHSTQRGDVIDLPTFLAICKRGRQLRIDAGTLTGYAAQFGKPVEVPPEARIVADATKAMREAGVDRMRTEDLAKALNLEAGDLRDLMEKAGAGKPVQLGGMPDGKNPRGYKLDVLQSRARRP</sequence>
<dbReference type="SUPFAM" id="SSF52540">
    <property type="entry name" value="P-loop containing nucleoside triphosphate hydrolases"/>
    <property type="match status" value="1"/>
</dbReference>
<evidence type="ECO:0000313" key="3">
    <source>
        <dbReference type="Proteomes" id="UP000632849"/>
    </source>
</evidence>
<reference evidence="2" key="2">
    <citation type="submission" date="2020-09" db="EMBL/GenBank/DDBJ databases">
        <authorList>
            <person name="Sun Q."/>
            <person name="Ohkuma M."/>
        </authorList>
    </citation>
    <scope>NUCLEOTIDE SEQUENCE</scope>
    <source>
        <strain evidence="2">JCM 4122</strain>
    </source>
</reference>
<comment type="caution">
    <text evidence="2">The sequence shown here is derived from an EMBL/GenBank/DDBJ whole genome shotgun (WGS) entry which is preliminary data.</text>
</comment>
<keyword evidence="3" id="KW-1185">Reference proteome</keyword>